<dbReference type="OrthoDB" id="3758478at2759"/>
<keyword evidence="3" id="KW-1185">Reference proteome</keyword>
<sequence length="377" mass="42012">MFLQGFVLDTVSQLEFPSQLGHIPPEWPLLADRGPDGRDPPPFYGPACETAFQEAMDDTLDTSMLINHGSSVISDFLKRVQAVIWNRRMMRTGNSWLGLAPKDAQEGDLICILYGCSVPVVLRKVEKSQADLDKELQDEELRKDNIAAYIFKNLAAKACRKRLDKTNDIGNNSLLKDEEKSGKRVASSYPQSDSGTEAKKPHVTSTATDTTHRCATTRSMTANIEDLIHRFANSQAESIKAKDPKLVSVTLADDCRRFIVPASFMVEMGLPKPMIEAGSPNDLYEQHFGMQLPFIESTSCKIHDTAFDSQKKKATVHLTHQIKLFGVEEEYLVENMILLDLDQSGEKIQKIVEFTDVSESKKYMATLQGLAAVPLGK</sequence>
<dbReference type="EMBL" id="JAADJG010000411">
    <property type="protein sequence ID" value="KAF4447234.1"/>
    <property type="molecule type" value="Genomic_DNA"/>
</dbReference>
<comment type="caution">
    <text evidence="2">The sequence shown here is derived from an EMBL/GenBank/DDBJ whole genome shotgun (WGS) entry which is preliminary data.</text>
</comment>
<evidence type="ECO:0000313" key="2">
    <source>
        <dbReference type="EMBL" id="KAF4447234.1"/>
    </source>
</evidence>
<dbReference type="Proteomes" id="UP000605986">
    <property type="component" value="Unassembled WGS sequence"/>
</dbReference>
<dbReference type="AlphaFoldDB" id="A0A8H4KDW6"/>
<name>A0A8H4KDW6_9HYPO</name>
<reference evidence="2" key="1">
    <citation type="submission" date="2020-01" db="EMBL/GenBank/DDBJ databases">
        <title>Identification and distribution of gene clusters putatively required for synthesis of sphingolipid metabolism inhibitors in phylogenetically diverse species of the filamentous fungus Fusarium.</title>
        <authorList>
            <person name="Kim H.-S."/>
            <person name="Busman M."/>
            <person name="Brown D.W."/>
            <person name="Divon H."/>
            <person name="Uhlig S."/>
            <person name="Proctor R.H."/>
        </authorList>
    </citation>
    <scope>NUCLEOTIDE SEQUENCE</scope>
    <source>
        <strain evidence="2">NRRL 53441</strain>
    </source>
</reference>
<gene>
    <name evidence="2" type="ORF">F53441_9221</name>
</gene>
<evidence type="ECO:0000313" key="3">
    <source>
        <dbReference type="Proteomes" id="UP000605986"/>
    </source>
</evidence>
<accession>A0A8H4KDW6</accession>
<feature type="compositionally biased region" description="Low complexity" evidence="1">
    <location>
        <begin position="204"/>
        <end position="214"/>
    </location>
</feature>
<protein>
    <submittedName>
        <fullName evidence="2">HET-domain-containing protein</fullName>
    </submittedName>
</protein>
<organism evidence="2 3">
    <name type="scientific">Fusarium austroafricanum</name>
    <dbReference type="NCBI Taxonomy" id="2364996"/>
    <lineage>
        <taxon>Eukaryota</taxon>
        <taxon>Fungi</taxon>
        <taxon>Dikarya</taxon>
        <taxon>Ascomycota</taxon>
        <taxon>Pezizomycotina</taxon>
        <taxon>Sordariomycetes</taxon>
        <taxon>Hypocreomycetidae</taxon>
        <taxon>Hypocreales</taxon>
        <taxon>Nectriaceae</taxon>
        <taxon>Fusarium</taxon>
        <taxon>Fusarium concolor species complex</taxon>
    </lineage>
</organism>
<evidence type="ECO:0000256" key="1">
    <source>
        <dbReference type="SAM" id="MobiDB-lite"/>
    </source>
</evidence>
<proteinExistence type="predicted"/>
<feature type="region of interest" description="Disordered" evidence="1">
    <location>
        <begin position="170"/>
        <end position="214"/>
    </location>
</feature>